<keyword evidence="2" id="KW-0378">Hydrolase</keyword>
<comment type="similarity">
    <text evidence="1">Belongs to the transglycosylase family. Rpf subfamily.</text>
</comment>
<feature type="compositionally biased region" description="Low complexity" evidence="3">
    <location>
        <begin position="93"/>
        <end position="121"/>
    </location>
</feature>
<feature type="compositionally biased region" description="Low complexity" evidence="3">
    <location>
        <begin position="177"/>
        <end position="193"/>
    </location>
</feature>
<dbReference type="Pfam" id="PF06737">
    <property type="entry name" value="Transglycosylas"/>
    <property type="match status" value="1"/>
</dbReference>
<dbReference type="InterPro" id="IPR023346">
    <property type="entry name" value="Lysozyme-like_dom_sf"/>
</dbReference>
<feature type="region of interest" description="Disordered" evidence="3">
    <location>
        <begin position="156"/>
        <end position="226"/>
    </location>
</feature>
<gene>
    <name evidence="5" type="ORF">GCM10025862_27760</name>
</gene>
<keyword evidence="6" id="KW-1185">Reference proteome</keyword>
<protein>
    <recommendedName>
        <fullName evidence="4">Resuscitation-promoting factor core lysozyme-like domain-containing protein</fullName>
    </recommendedName>
</protein>
<dbReference type="Proteomes" id="UP001157109">
    <property type="component" value="Unassembled WGS sequence"/>
</dbReference>
<evidence type="ECO:0000256" key="1">
    <source>
        <dbReference type="ARBA" id="ARBA00010830"/>
    </source>
</evidence>
<dbReference type="SUPFAM" id="SSF53955">
    <property type="entry name" value="Lysozyme-like"/>
    <property type="match status" value="1"/>
</dbReference>
<dbReference type="InterPro" id="IPR010618">
    <property type="entry name" value="RPF"/>
</dbReference>
<evidence type="ECO:0000259" key="4">
    <source>
        <dbReference type="Pfam" id="PF06737"/>
    </source>
</evidence>
<dbReference type="EMBL" id="BSUJ01000001">
    <property type="protein sequence ID" value="GMA20755.1"/>
    <property type="molecule type" value="Genomic_DNA"/>
</dbReference>
<dbReference type="RefSeq" id="WP_284284696.1">
    <property type="nucleotide sequence ID" value="NZ_BSUJ01000001.1"/>
</dbReference>
<feature type="region of interest" description="Disordered" evidence="3">
    <location>
        <begin position="88"/>
        <end position="123"/>
    </location>
</feature>
<comment type="caution">
    <text evidence="5">The sequence shown here is derived from an EMBL/GenBank/DDBJ whole genome shotgun (WGS) entry which is preliminary data.</text>
</comment>
<organism evidence="5 6">
    <name type="scientific">Arsenicicoccus piscis</name>
    <dbReference type="NCBI Taxonomy" id="673954"/>
    <lineage>
        <taxon>Bacteria</taxon>
        <taxon>Bacillati</taxon>
        <taxon>Actinomycetota</taxon>
        <taxon>Actinomycetes</taxon>
        <taxon>Micrococcales</taxon>
        <taxon>Intrasporangiaceae</taxon>
        <taxon>Arsenicicoccus</taxon>
    </lineage>
</organism>
<proteinExistence type="inferred from homology"/>
<name>A0ABQ6HQL8_9MICO</name>
<dbReference type="Gene3D" id="1.10.530.10">
    <property type="match status" value="1"/>
</dbReference>
<dbReference type="CDD" id="cd13925">
    <property type="entry name" value="RPF"/>
    <property type="match status" value="1"/>
</dbReference>
<evidence type="ECO:0000256" key="2">
    <source>
        <dbReference type="ARBA" id="ARBA00022801"/>
    </source>
</evidence>
<accession>A0ABQ6HQL8</accession>
<reference evidence="6" key="1">
    <citation type="journal article" date="2019" name="Int. J. Syst. Evol. Microbiol.">
        <title>The Global Catalogue of Microorganisms (GCM) 10K type strain sequencing project: providing services to taxonomists for standard genome sequencing and annotation.</title>
        <authorList>
            <consortium name="The Broad Institute Genomics Platform"/>
            <consortium name="The Broad Institute Genome Sequencing Center for Infectious Disease"/>
            <person name="Wu L."/>
            <person name="Ma J."/>
        </authorList>
    </citation>
    <scope>NUCLEOTIDE SEQUENCE [LARGE SCALE GENOMIC DNA]</scope>
    <source>
        <strain evidence="6">NBRC 105830</strain>
    </source>
</reference>
<feature type="domain" description="Resuscitation-promoting factor core lysozyme-like" evidence="4">
    <location>
        <begin position="12"/>
        <end position="86"/>
    </location>
</feature>
<feature type="compositionally biased region" description="Low complexity" evidence="3">
    <location>
        <begin position="157"/>
        <end position="167"/>
    </location>
</feature>
<sequence>MGLATTTPANAAGSVWDSVAACESGGNWSINTGNGFYGGLQFTRSTWLGFGGGQYAPRADLASKSAQIAVAQRVLASQGPGAWPVCSRKAGLTRSNGGASSSASALTSSRSTTRTPIASSAGIKSSDVKAIQRHVGLAQTGSLSTTTVKRIQRLVGAPRPATSARSPPARPRPSPASPATAPRAPTAAPSPASLAGRTPTEQAAPRSAPTGGPVDLASSGPPARCR</sequence>
<evidence type="ECO:0000313" key="5">
    <source>
        <dbReference type="EMBL" id="GMA20755.1"/>
    </source>
</evidence>
<evidence type="ECO:0000256" key="3">
    <source>
        <dbReference type="SAM" id="MobiDB-lite"/>
    </source>
</evidence>
<evidence type="ECO:0000313" key="6">
    <source>
        <dbReference type="Proteomes" id="UP001157109"/>
    </source>
</evidence>